<dbReference type="EMBL" id="PJQM01005899">
    <property type="protein sequence ID" value="RCH80628.1"/>
    <property type="molecule type" value="Genomic_DNA"/>
</dbReference>
<dbReference type="PROSITE" id="PS50010">
    <property type="entry name" value="DH_2"/>
    <property type="match status" value="1"/>
</dbReference>
<dbReference type="PROSITE" id="PS00741">
    <property type="entry name" value="DH_1"/>
    <property type="match status" value="1"/>
</dbReference>
<dbReference type="GO" id="GO:0005737">
    <property type="term" value="C:cytoplasm"/>
    <property type="evidence" value="ECO:0007669"/>
    <property type="project" value="TreeGrafter"/>
</dbReference>
<keyword evidence="3" id="KW-1185">Reference proteome</keyword>
<dbReference type="InterPro" id="IPR051092">
    <property type="entry name" value="FYVE_RhoGEF_PH"/>
</dbReference>
<dbReference type="AlphaFoldDB" id="A0A367ISH5"/>
<name>A0A367ISH5_RHIST</name>
<reference evidence="2 3" key="1">
    <citation type="journal article" date="2018" name="G3 (Bethesda)">
        <title>Phylogenetic and Phylogenomic Definition of Rhizopus Species.</title>
        <authorList>
            <person name="Gryganskyi A.P."/>
            <person name="Golan J."/>
            <person name="Dolatabadi S."/>
            <person name="Mondo S."/>
            <person name="Robb S."/>
            <person name="Idnurm A."/>
            <person name="Muszewska A."/>
            <person name="Steczkiewicz K."/>
            <person name="Masonjones S."/>
            <person name="Liao H.L."/>
            <person name="Gajdeczka M.T."/>
            <person name="Anike F."/>
            <person name="Vuek A."/>
            <person name="Anishchenko I.M."/>
            <person name="Voigt K."/>
            <person name="de Hoog G.S."/>
            <person name="Smith M.E."/>
            <person name="Heitman J."/>
            <person name="Vilgalys R."/>
            <person name="Stajich J.E."/>
        </authorList>
    </citation>
    <scope>NUCLEOTIDE SEQUENCE [LARGE SCALE GENOMIC DNA]</scope>
    <source>
        <strain evidence="2 3">LSU 92-RS-03</strain>
    </source>
</reference>
<dbReference type="Gene3D" id="1.20.900.10">
    <property type="entry name" value="Dbl homology (DH) domain"/>
    <property type="match status" value="1"/>
</dbReference>
<dbReference type="Proteomes" id="UP000253551">
    <property type="component" value="Unassembled WGS sequence"/>
</dbReference>
<dbReference type="GO" id="GO:0005085">
    <property type="term" value="F:guanyl-nucleotide exchange factor activity"/>
    <property type="evidence" value="ECO:0007669"/>
    <property type="project" value="InterPro"/>
</dbReference>
<proteinExistence type="predicted"/>
<dbReference type="InterPro" id="IPR001331">
    <property type="entry name" value="GDS_CDC24_CS"/>
</dbReference>
<evidence type="ECO:0000313" key="3">
    <source>
        <dbReference type="Proteomes" id="UP000253551"/>
    </source>
</evidence>
<dbReference type="InterPro" id="IPR000219">
    <property type="entry name" value="DH_dom"/>
</dbReference>
<dbReference type="GO" id="GO:0035556">
    <property type="term" value="P:intracellular signal transduction"/>
    <property type="evidence" value="ECO:0007669"/>
    <property type="project" value="InterPro"/>
</dbReference>
<dbReference type="SUPFAM" id="SSF48065">
    <property type="entry name" value="DBL homology domain (DH-domain)"/>
    <property type="match status" value="1"/>
</dbReference>
<organism evidence="2 3">
    <name type="scientific">Rhizopus stolonifer</name>
    <name type="common">Rhizopus nigricans</name>
    <dbReference type="NCBI Taxonomy" id="4846"/>
    <lineage>
        <taxon>Eukaryota</taxon>
        <taxon>Fungi</taxon>
        <taxon>Fungi incertae sedis</taxon>
        <taxon>Mucoromycota</taxon>
        <taxon>Mucoromycotina</taxon>
        <taxon>Mucoromycetes</taxon>
        <taxon>Mucorales</taxon>
        <taxon>Mucorineae</taxon>
        <taxon>Rhizopodaceae</taxon>
        <taxon>Rhizopus</taxon>
    </lineage>
</organism>
<feature type="domain" description="DH" evidence="1">
    <location>
        <begin position="1"/>
        <end position="151"/>
    </location>
</feature>
<dbReference type="OrthoDB" id="660555at2759"/>
<protein>
    <recommendedName>
        <fullName evidence="1">DH domain-containing protein</fullName>
    </recommendedName>
</protein>
<dbReference type="STRING" id="4846.A0A367ISH5"/>
<sequence>MIAASQSKDPLVKSTDILFLFNHLPELVELSDKLLDQFQSTNKIGQVFRSMESYLVVFLKYAMHYRANIKTIRKACNNVLFMKINQESLARRDTNRLGMSDYLIAPIQRIPRYCLLLKDLQKYTHHSESHCADLDYALKILTGLAVAMDHVQSNNKSASLQPRTSLKTL</sequence>
<dbReference type="InterPro" id="IPR035899">
    <property type="entry name" value="DBL_dom_sf"/>
</dbReference>
<comment type="caution">
    <text evidence="2">The sequence shown here is derived from an EMBL/GenBank/DDBJ whole genome shotgun (WGS) entry which is preliminary data.</text>
</comment>
<accession>A0A367ISH5</accession>
<gene>
    <name evidence="2" type="ORF">CU098_003847</name>
</gene>
<evidence type="ECO:0000313" key="2">
    <source>
        <dbReference type="EMBL" id="RCH80628.1"/>
    </source>
</evidence>
<dbReference type="Pfam" id="PF00621">
    <property type="entry name" value="RhoGEF"/>
    <property type="match status" value="1"/>
</dbReference>
<evidence type="ECO:0000259" key="1">
    <source>
        <dbReference type="PROSITE" id="PS50010"/>
    </source>
</evidence>
<dbReference type="PANTHER" id="PTHR12673">
    <property type="entry name" value="FACIOGENITAL DYSPLASIA PROTEIN"/>
    <property type="match status" value="1"/>
</dbReference>
<dbReference type="SMART" id="SM00325">
    <property type="entry name" value="RhoGEF"/>
    <property type="match status" value="1"/>
</dbReference>
<dbReference type="PANTHER" id="PTHR12673:SF159">
    <property type="entry name" value="LD03170P"/>
    <property type="match status" value="1"/>
</dbReference>